<dbReference type="InterPro" id="IPR032710">
    <property type="entry name" value="NTF2-like_dom_sf"/>
</dbReference>
<comment type="caution">
    <text evidence="3">The sequence shown here is derived from an EMBL/GenBank/DDBJ whole genome shotgun (WGS) entry which is preliminary data.</text>
</comment>
<keyword evidence="4" id="KW-1185">Reference proteome</keyword>
<evidence type="ECO:0000313" key="3">
    <source>
        <dbReference type="EMBL" id="MDN5204555.1"/>
    </source>
</evidence>
<evidence type="ECO:0000256" key="1">
    <source>
        <dbReference type="SAM" id="SignalP"/>
    </source>
</evidence>
<feature type="signal peptide" evidence="1">
    <location>
        <begin position="1"/>
        <end position="22"/>
    </location>
</feature>
<dbReference type="Proteomes" id="UP001172082">
    <property type="component" value="Unassembled WGS sequence"/>
</dbReference>
<evidence type="ECO:0000313" key="4">
    <source>
        <dbReference type="Proteomes" id="UP001172082"/>
    </source>
</evidence>
<sequence length="140" mass="16488">MRRLIILTIFFVFLLTSNQAFAQQEEEVAILNNQIKAFNDRDIDLLVENIDENFEWFFITSDTMWVEVSGREQFRNGMESYFKSIPSVRSEISDLAIVGDRVSFKETVHWENKKGKFSQAALGVYQIKNNKILRAWYYAD</sequence>
<feature type="domain" description="SnoaL-like" evidence="2">
    <location>
        <begin position="35"/>
        <end position="134"/>
    </location>
</feature>
<reference evidence="3" key="1">
    <citation type="submission" date="2023-06" db="EMBL/GenBank/DDBJ databases">
        <title>Genomic of Parafulvivirga corallium.</title>
        <authorList>
            <person name="Wang G."/>
        </authorList>
    </citation>
    <scope>NUCLEOTIDE SEQUENCE</scope>
    <source>
        <strain evidence="3">BMA10</strain>
    </source>
</reference>
<accession>A0ABT8KYR5</accession>
<dbReference type="Gene3D" id="3.10.450.50">
    <property type="match status" value="1"/>
</dbReference>
<dbReference type="InterPro" id="IPR037401">
    <property type="entry name" value="SnoaL-like"/>
</dbReference>
<protein>
    <submittedName>
        <fullName evidence="3">Nuclear transport factor 2 family protein</fullName>
    </submittedName>
</protein>
<dbReference type="SUPFAM" id="SSF54427">
    <property type="entry name" value="NTF2-like"/>
    <property type="match status" value="1"/>
</dbReference>
<dbReference type="EMBL" id="JAUJEA010000012">
    <property type="protein sequence ID" value="MDN5204555.1"/>
    <property type="molecule type" value="Genomic_DNA"/>
</dbReference>
<dbReference type="Pfam" id="PF12680">
    <property type="entry name" value="SnoaL_2"/>
    <property type="match status" value="1"/>
</dbReference>
<keyword evidence="1" id="KW-0732">Signal</keyword>
<gene>
    <name evidence="3" type="ORF">QQ008_24395</name>
</gene>
<dbReference type="RefSeq" id="WP_346754579.1">
    <property type="nucleotide sequence ID" value="NZ_JAUJEA010000012.1"/>
</dbReference>
<feature type="chain" id="PRO_5046038321" evidence="1">
    <location>
        <begin position="23"/>
        <end position="140"/>
    </location>
</feature>
<name>A0ABT8KYR5_9BACT</name>
<proteinExistence type="predicted"/>
<evidence type="ECO:0000259" key="2">
    <source>
        <dbReference type="Pfam" id="PF12680"/>
    </source>
</evidence>
<organism evidence="3 4">
    <name type="scientific">Splendidivirga corallicola</name>
    <dbReference type="NCBI Taxonomy" id="3051826"/>
    <lineage>
        <taxon>Bacteria</taxon>
        <taxon>Pseudomonadati</taxon>
        <taxon>Bacteroidota</taxon>
        <taxon>Cytophagia</taxon>
        <taxon>Cytophagales</taxon>
        <taxon>Splendidivirgaceae</taxon>
        <taxon>Splendidivirga</taxon>
    </lineage>
</organism>